<name>A0A4V2S539_9ACTN</name>
<evidence type="ECO:0000313" key="2">
    <source>
        <dbReference type="Proteomes" id="UP000295573"/>
    </source>
</evidence>
<accession>A0A4V2S539</accession>
<dbReference type="OrthoDB" id="3470895at2"/>
<dbReference type="GO" id="GO:0005198">
    <property type="term" value="F:structural molecule activity"/>
    <property type="evidence" value="ECO:0007669"/>
    <property type="project" value="InterPro"/>
</dbReference>
<dbReference type="RefSeq" id="WP_132146015.1">
    <property type="nucleotide sequence ID" value="NZ_SLWR01000002.1"/>
</dbReference>
<dbReference type="Proteomes" id="UP000295573">
    <property type="component" value="Unassembled WGS sequence"/>
</dbReference>
<dbReference type="NCBIfam" id="TIGR02241">
    <property type="entry name" value="conserved hypothetical phage tail region protein"/>
    <property type="match status" value="1"/>
</dbReference>
<dbReference type="Pfam" id="PF06841">
    <property type="entry name" value="Phage_T4_gp19"/>
    <property type="match status" value="1"/>
</dbReference>
<dbReference type="InterPro" id="IPR011747">
    <property type="entry name" value="CHP02241"/>
</dbReference>
<dbReference type="PANTHER" id="PTHR38009:SF1">
    <property type="entry name" value="CONSERVED HYPOTHETICAL PHAGE TAIL PROTEIN"/>
    <property type="match status" value="1"/>
</dbReference>
<dbReference type="InterPro" id="IPR010667">
    <property type="entry name" value="Phage_T4_Gp19"/>
</dbReference>
<comment type="caution">
    <text evidence="1">The sequence shown here is derived from an EMBL/GenBank/DDBJ whole genome shotgun (WGS) entry which is preliminary data.</text>
</comment>
<gene>
    <name evidence="1" type="ORF">EV646_102654</name>
</gene>
<keyword evidence="2" id="KW-1185">Reference proteome</keyword>
<organism evidence="1 2">
    <name type="scientific">Kribbella antiqua</name>
    <dbReference type="NCBI Taxonomy" id="2512217"/>
    <lineage>
        <taxon>Bacteria</taxon>
        <taxon>Bacillati</taxon>
        <taxon>Actinomycetota</taxon>
        <taxon>Actinomycetes</taxon>
        <taxon>Propionibacteriales</taxon>
        <taxon>Kribbellaceae</taxon>
        <taxon>Kribbella</taxon>
    </lineage>
</organism>
<dbReference type="PANTHER" id="PTHR38009">
    <property type="entry name" value="CONSERVED HYPOTHETICAL PHAGE TAIL PROTEIN"/>
    <property type="match status" value="1"/>
</dbReference>
<dbReference type="EMBL" id="SLWR01000002">
    <property type="protein sequence ID" value="TCO50580.1"/>
    <property type="molecule type" value="Genomic_DNA"/>
</dbReference>
<evidence type="ECO:0000313" key="1">
    <source>
        <dbReference type="EMBL" id="TCO50580.1"/>
    </source>
</evidence>
<reference evidence="1 2" key="1">
    <citation type="journal article" date="2015" name="Stand. Genomic Sci.">
        <title>Genomic Encyclopedia of Bacterial and Archaeal Type Strains, Phase III: the genomes of soil and plant-associated and newly described type strains.</title>
        <authorList>
            <person name="Whitman W.B."/>
            <person name="Woyke T."/>
            <person name="Klenk H.P."/>
            <person name="Zhou Y."/>
            <person name="Lilburn T.G."/>
            <person name="Beck B.J."/>
            <person name="De Vos P."/>
            <person name="Vandamme P."/>
            <person name="Eisen J.A."/>
            <person name="Garrity G."/>
            <person name="Hugenholtz P."/>
            <person name="Kyrpides N.C."/>
        </authorList>
    </citation>
    <scope>NUCLEOTIDE SEQUENCE [LARGE SCALE GENOMIC DNA]</scope>
    <source>
        <strain evidence="1 2">VKM Ac-2541</strain>
    </source>
</reference>
<protein>
    <submittedName>
        <fullName evidence="1">Phage tail-like protein</fullName>
    </submittedName>
</protein>
<proteinExistence type="predicted"/>
<sequence length="149" mass="16457">MPLADAMDMATAYSFSVSIDGVEVPYVMEVSGLKAEVDMISFSEQSREGKFVARQVMGKGKPGQFTITRGLTDSKTVTDWLKSVMEGDIKGARKTAEVCIYTSDGQPLKRLNFRNCWIKDVELGGTLKAGSTEALTEKFTVCWDEMEYA</sequence>
<dbReference type="AlphaFoldDB" id="A0A4V2S539"/>